<dbReference type="EMBL" id="FXWG01000001">
    <property type="protein sequence ID" value="SMQ58144.1"/>
    <property type="molecule type" value="Genomic_DNA"/>
</dbReference>
<evidence type="ECO:0000313" key="2">
    <source>
        <dbReference type="EMBL" id="SMQ58144.1"/>
    </source>
</evidence>
<feature type="signal peptide" evidence="1">
    <location>
        <begin position="1"/>
        <end position="25"/>
    </location>
</feature>
<dbReference type="AlphaFoldDB" id="A0A1Y6E5V6"/>
<gene>
    <name evidence="2" type="ORF">SAMN06297468_0119</name>
</gene>
<feature type="chain" id="PRO_5013074195" evidence="1">
    <location>
        <begin position="26"/>
        <end position="207"/>
    </location>
</feature>
<evidence type="ECO:0000256" key="1">
    <source>
        <dbReference type="SAM" id="SignalP"/>
    </source>
</evidence>
<dbReference type="OrthoDB" id="7408950at2"/>
<dbReference type="PROSITE" id="PS51257">
    <property type="entry name" value="PROKAR_LIPOPROTEIN"/>
    <property type="match status" value="1"/>
</dbReference>
<keyword evidence="1" id="KW-0732">Signal</keyword>
<name>A0A1Y6E5V6_9SPHN</name>
<reference evidence="3" key="1">
    <citation type="submission" date="2017-04" db="EMBL/GenBank/DDBJ databases">
        <authorList>
            <person name="Varghese N."/>
            <person name="Submissions S."/>
        </authorList>
    </citation>
    <scope>NUCLEOTIDE SEQUENCE [LARGE SCALE GENOMIC DNA]</scope>
</reference>
<evidence type="ECO:0000313" key="3">
    <source>
        <dbReference type="Proteomes" id="UP000194420"/>
    </source>
</evidence>
<sequence length="207" mass="22180">MTTPACRPSRAIAAAAAILITACSAETRETPADREVPETAGVDNCLLLVWENQADPDQMFDRANDTVEGGAISCATGTSPTQYAQAIQAIRVAARSGDRAAMLDNVGIPLLYLDADGKRRELRDPAEIETVFDEIFDPEMLRMMRDLDLQQMAVENQAGGYFGLGALWLVPEGPGQQPRIVTINRQALNEAAVASSAGLAQSTDSEQ</sequence>
<protein>
    <submittedName>
        <fullName evidence="2">Uncharacterized protein</fullName>
    </submittedName>
</protein>
<proteinExistence type="predicted"/>
<organism evidence="2 3">
    <name type="scientific">Altererythrobacter xiamenensis</name>
    <dbReference type="NCBI Taxonomy" id="1316679"/>
    <lineage>
        <taxon>Bacteria</taxon>
        <taxon>Pseudomonadati</taxon>
        <taxon>Pseudomonadota</taxon>
        <taxon>Alphaproteobacteria</taxon>
        <taxon>Sphingomonadales</taxon>
        <taxon>Erythrobacteraceae</taxon>
        <taxon>Altererythrobacter</taxon>
    </lineage>
</organism>
<dbReference type="Proteomes" id="UP000194420">
    <property type="component" value="Unassembled WGS sequence"/>
</dbReference>
<keyword evidence="3" id="KW-1185">Reference proteome</keyword>
<accession>A0A1Y6E5V6</accession>